<keyword evidence="8 10" id="KW-0472">Membrane</keyword>
<evidence type="ECO:0000256" key="1">
    <source>
        <dbReference type="ARBA" id="ARBA00004389"/>
    </source>
</evidence>
<evidence type="ECO:0000256" key="3">
    <source>
        <dbReference type="ARBA" id="ARBA00010345"/>
    </source>
</evidence>
<dbReference type="AlphaFoldDB" id="A0AAD9RJQ9"/>
<evidence type="ECO:0000256" key="10">
    <source>
        <dbReference type="RuleBase" id="RU366056"/>
    </source>
</evidence>
<dbReference type="GO" id="GO:0005789">
    <property type="term" value="C:endoplasmic reticulum membrane"/>
    <property type="evidence" value="ECO:0007669"/>
    <property type="project" value="UniProtKB-SubCell"/>
</dbReference>
<evidence type="ECO:0000256" key="4">
    <source>
        <dbReference type="ARBA" id="ARBA00022502"/>
    </source>
</evidence>
<evidence type="ECO:0000313" key="11">
    <source>
        <dbReference type="EMBL" id="KAK2581047.1"/>
    </source>
</evidence>
<evidence type="ECO:0000256" key="6">
    <source>
        <dbReference type="ARBA" id="ARBA00022824"/>
    </source>
</evidence>
<comment type="subcellular location">
    <subcellularLocation>
        <location evidence="1 10">Endoplasmic reticulum membrane</location>
        <topology evidence="1 10">Single-pass membrane protein</topology>
    </subcellularLocation>
</comment>
<dbReference type="PANTHER" id="PTHR28650:SF1">
    <property type="entry name" value="PHOSPHATIDYLINOSITOL-GLYCAN BIOSYNTHESIS CLASS X PROTEIN"/>
    <property type="match status" value="1"/>
</dbReference>
<dbReference type="PANTHER" id="PTHR28650">
    <property type="entry name" value="PHOSPHATIDYLINOSITOL-GLYCAN BIOSYNTHESIS CLASS X PROTEIN"/>
    <property type="match status" value="1"/>
</dbReference>
<sequence length="238" mass="27487">MTKLLIARCYLRNFIYIYALFQFFPLSTGIDARVEFYVDGSGFHRNFIYNIKLNNFTEENCHAALYHELPSALYVNINELADLIRVEKIKVCSMGETDVESFMENAKSQNVTVCARLQNNSCIMTLPIHQRYLYPKENGAYEDIILKKPNLLISCKKRIRDYRVSKLDLCPLCASLALKWREIPYTTDDMDYIWTVPVGNTLLLPVVTFVTLLTSIVGTIFLLKTIWNASPKDSQKQD</sequence>
<protein>
    <recommendedName>
        <fullName evidence="10">Phosphatidylinositol-glycan biosynthesis class X protein</fullName>
    </recommendedName>
</protein>
<dbReference type="EMBL" id="JAIFRP010000045">
    <property type="protein sequence ID" value="KAK2581047.1"/>
    <property type="molecule type" value="Genomic_DNA"/>
</dbReference>
<evidence type="ECO:0000313" key="12">
    <source>
        <dbReference type="Proteomes" id="UP001258017"/>
    </source>
</evidence>
<dbReference type="InterPro" id="IPR013233">
    <property type="entry name" value="PIG-X/PBN1"/>
</dbReference>
<dbReference type="InterPro" id="IPR040039">
    <property type="entry name" value="PIGX"/>
</dbReference>
<reference evidence="11" key="2">
    <citation type="journal article" date="2023" name="Commun. Biol.">
        <title>Intrasexual cuticular hydrocarbon dimorphism in a wasp sheds light on hydrocarbon biosynthesis genes in Hymenoptera.</title>
        <authorList>
            <person name="Moris V.C."/>
            <person name="Podsiadlowski L."/>
            <person name="Martin S."/>
            <person name="Oeyen J.P."/>
            <person name="Donath A."/>
            <person name="Petersen M."/>
            <person name="Wilbrandt J."/>
            <person name="Misof B."/>
            <person name="Liedtke D."/>
            <person name="Thamm M."/>
            <person name="Scheiner R."/>
            <person name="Schmitt T."/>
            <person name="Niehuis O."/>
        </authorList>
    </citation>
    <scope>NUCLEOTIDE SEQUENCE</scope>
    <source>
        <strain evidence="11">GBR_01_08_01A</strain>
    </source>
</reference>
<evidence type="ECO:0000256" key="5">
    <source>
        <dbReference type="ARBA" id="ARBA00022692"/>
    </source>
</evidence>
<comment type="pathway">
    <text evidence="2 10">Glycolipid biosynthesis; glycosylphosphatidylinositol-anchor biosynthesis.</text>
</comment>
<reference evidence="11" key="1">
    <citation type="submission" date="2021-08" db="EMBL/GenBank/DDBJ databases">
        <authorList>
            <person name="Misof B."/>
            <person name="Oliver O."/>
            <person name="Podsiadlowski L."/>
            <person name="Donath A."/>
            <person name="Peters R."/>
            <person name="Mayer C."/>
            <person name="Rust J."/>
            <person name="Gunkel S."/>
            <person name="Lesny P."/>
            <person name="Martin S."/>
            <person name="Oeyen J.P."/>
            <person name="Petersen M."/>
            <person name="Panagiotis P."/>
            <person name="Wilbrandt J."/>
            <person name="Tanja T."/>
        </authorList>
    </citation>
    <scope>NUCLEOTIDE SEQUENCE</scope>
    <source>
        <strain evidence="11">GBR_01_08_01A</strain>
        <tissue evidence="11">Thorax + abdomen</tissue>
    </source>
</reference>
<organism evidence="11 12">
    <name type="scientific">Odynerus spinipes</name>
    <dbReference type="NCBI Taxonomy" id="1348599"/>
    <lineage>
        <taxon>Eukaryota</taxon>
        <taxon>Metazoa</taxon>
        <taxon>Ecdysozoa</taxon>
        <taxon>Arthropoda</taxon>
        <taxon>Hexapoda</taxon>
        <taxon>Insecta</taxon>
        <taxon>Pterygota</taxon>
        <taxon>Neoptera</taxon>
        <taxon>Endopterygota</taxon>
        <taxon>Hymenoptera</taxon>
        <taxon>Apocrita</taxon>
        <taxon>Aculeata</taxon>
        <taxon>Vespoidea</taxon>
        <taxon>Vespidae</taxon>
        <taxon>Eumeninae</taxon>
        <taxon>Odynerus</taxon>
    </lineage>
</organism>
<keyword evidence="4 10" id="KW-0337">GPI-anchor biosynthesis</keyword>
<keyword evidence="9" id="KW-0325">Glycoprotein</keyword>
<comment type="caution">
    <text evidence="11">The sequence shown here is derived from an EMBL/GenBank/DDBJ whole genome shotgun (WGS) entry which is preliminary data.</text>
</comment>
<keyword evidence="7 10" id="KW-1133">Transmembrane helix</keyword>
<evidence type="ECO:0000256" key="2">
    <source>
        <dbReference type="ARBA" id="ARBA00004687"/>
    </source>
</evidence>
<evidence type="ECO:0000256" key="7">
    <source>
        <dbReference type="ARBA" id="ARBA00022989"/>
    </source>
</evidence>
<keyword evidence="5 10" id="KW-0812">Transmembrane</keyword>
<keyword evidence="12" id="KW-1185">Reference proteome</keyword>
<comment type="function">
    <text evidence="10">Stabilizing subunit of the glycosylphosphatidylinositol-mannosyltransferase I complex which catalyzes the transfer of the first mannose, via an alpha-1,4 bond from a dolichol-phosphate-mannose (Dol-P-Man) to the glucosaminyl acyl phosphatidylinositol (GlcN-(acyl)PI) intermediate to generate alpha-D-Man-(1-&gt;4)-alpha-D-GlcN-(1-&gt;6)-(1-radyl,2-acyl-sn-glycero-3-phospho)-2-acyl-inositol and participates in the sixth step of the glycosylphosphatidylinositol-anchor biosynthesis. Probably acts by stabilizing the mannosyltransferase PIGM.</text>
</comment>
<evidence type="ECO:0000256" key="8">
    <source>
        <dbReference type="ARBA" id="ARBA00023136"/>
    </source>
</evidence>
<keyword evidence="6 10" id="KW-0256">Endoplasmic reticulum</keyword>
<dbReference type="Pfam" id="PF08320">
    <property type="entry name" value="PIG-X"/>
    <property type="match status" value="1"/>
</dbReference>
<name>A0AAD9RJQ9_9HYME</name>
<dbReference type="GO" id="GO:0006506">
    <property type="term" value="P:GPI anchor biosynthetic process"/>
    <property type="evidence" value="ECO:0007669"/>
    <property type="project" value="UniProtKB-KW"/>
</dbReference>
<feature type="transmembrane region" description="Helical" evidence="10">
    <location>
        <begin position="202"/>
        <end position="223"/>
    </location>
</feature>
<proteinExistence type="inferred from homology"/>
<gene>
    <name evidence="11" type="ORF">KPH14_006090</name>
</gene>
<dbReference type="Proteomes" id="UP001258017">
    <property type="component" value="Unassembled WGS sequence"/>
</dbReference>
<comment type="similarity">
    <text evidence="3 10">Belongs to the PIGX family.</text>
</comment>
<accession>A0AAD9RJQ9</accession>
<evidence type="ECO:0000256" key="9">
    <source>
        <dbReference type="ARBA" id="ARBA00023180"/>
    </source>
</evidence>
<dbReference type="SMART" id="SM00780">
    <property type="entry name" value="PIG-X"/>
    <property type="match status" value="1"/>
</dbReference>